<dbReference type="EMBL" id="GEVM01008612">
    <property type="protein sequence ID" value="JAU97326.1"/>
    <property type="molecule type" value="Transcribed_RNA"/>
</dbReference>
<proteinExistence type="predicted"/>
<dbReference type="AlphaFoldDB" id="A0A1J3JY21"/>
<sequence>MHSSHKSSSMKFSILFFTIDLNQSRSHTTKAHIMDSINLISFLMFDKSPPSLQVCVISLCRAYSAKPIPHQSIAGGASLCRLVTAIPTNYDSSVVPCFFSTPRPKSHYPIFHESQTQTSVIDLTT</sequence>
<accession>A0A1J3JY21</accession>
<gene>
    <name evidence="1" type="ORF">MP_TR16690_c1_g1_i1_g.47371</name>
</gene>
<reference evidence="1" key="1">
    <citation type="submission" date="2016-07" db="EMBL/GenBank/DDBJ databases">
        <title>De novo transcriptome assembly of four accessions of the metal hyperaccumulator plant Noccaea caerulescens.</title>
        <authorList>
            <person name="Blande D."/>
            <person name="Halimaa P."/>
            <person name="Tervahauta A.I."/>
            <person name="Aarts M.G."/>
            <person name="Karenlampi S.O."/>
        </authorList>
    </citation>
    <scope>NUCLEOTIDE SEQUENCE</scope>
</reference>
<organism evidence="1">
    <name type="scientific">Noccaea caerulescens</name>
    <name type="common">Alpine penny-cress</name>
    <name type="synonym">Thlaspi caerulescens</name>
    <dbReference type="NCBI Taxonomy" id="107243"/>
    <lineage>
        <taxon>Eukaryota</taxon>
        <taxon>Viridiplantae</taxon>
        <taxon>Streptophyta</taxon>
        <taxon>Embryophyta</taxon>
        <taxon>Tracheophyta</taxon>
        <taxon>Spermatophyta</taxon>
        <taxon>Magnoliopsida</taxon>
        <taxon>eudicotyledons</taxon>
        <taxon>Gunneridae</taxon>
        <taxon>Pentapetalae</taxon>
        <taxon>rosids</taxon>
        <taxon>malvids</taxon>
        <taxon>Brassicales</taxon>
        <taxon>Brassicaceae</taxon>
        <taxon>Coluteocarpeae</taxon>
        <taxon>Noccaea</taxon>
    </lineage>
</organism>
<protein>
    <submittedName>
        <fullName evidence="1">Uncharacterized protein</fullName>
    </submittedName>
</protein>
<name>A0A1J3JY21_NOCCA</name>
<evidence type="ECO:0000313" key="1">
    <source>
        <dbReference type="EMBL" id="JAU97326.1"/>
    </source>
</evidence>